<dbReference type="InterPro" id="IPR003473">
    <property type="entry name" value="NadA"/>
</dbReference>
<gene>
    <name evidence="1" type="ORF">DRZ78_04040</name>
</gene>
<dbReference type="Proteomes" id="UP000277457">
    <property type="component" value="Unassembled WGS sequence"/>
</dbReference>
<protein>
    <submittedName>
        <fullName evidence="1">Uncharacterized protein</fullName>
    </submittedName>
</protein>
<dbReference type="GO" id="GO:0009435">
    <property type="term" value="P:NAD+ biosynthetic process"/>
    <property type="evidence" value="ECO:0007669"/>
    <property type="project" value="UniProtKB-UniPathway"/>
</dbReference>
<dbReference type="SUPFAM" id="SSF142754">
    <property type="entry name" value="NadA-like"/>
    <property type="match status" value="1"/>
</dbReference>
<accession>A0A662D2F9</accession>
<dbReference type="AlphaFoldDB" id="A0A662D2F9"/>
<organism evidence="1 2">
    <name type="scientific">Aerophobetes bacterium</name>
    <dbReference type="NCBI Taxonomy" id="2030807"/>
    <lineage>
        <taxon>Bacteria</taxon>
        <taxon>Candidatus Aerophobota</taxon>
    </lineage>
</organism>
<evidence type="ECO:0000313" key="1">
    <source>
        <dbReference type="EMBL" id="RLE06822.1"/>
    </source>
</evidence>
<sequence length="93" mass="10759">MEGERKLVQNIDAERITFVPDRNLAGYVSELANKEIISYNGYCYVHERIRREDIKEEGLIYRLKEKNPEKGFFTAGAALMCRNMKLTTLLIGC</sequence>
<reference evidence="1 2" key="1">
    <citation type="submission" date="2018-06" db="EMBL/GenBank/DDBJ databases">
        <title>Extensive metabolic versatility and redundancy in microbially diverse, dynamic hydrothermal sediments.</title>
        <authorList>
            <person name="Dombrowski N."/>
            <person name="Teske A."/>
            <person name="Baker B.J."/>
        </authorList>
    </citation>
    <scope>NUCLEOTIDE SEQUENCE [LARGE SCALE GENOMIC DNA]</scope>
    <source>
        <strain evidence="1">B7_G13</strain>
    </source>
</reference>
<dbReference type="Gene3D" id="3.40.50.10800">
    <property type="entry name" value="NadA-like"/>
    <property type="match status" value="1"/>
</dbReference>
<dbReference type="GO" id="GO:0008987">
    <property type="term" value="F:quinolinate synthetase A activity"/>
    <property type="evidence" value="ECO:0007669"/>
    <property type="project" value="InterPro"/>
</dbReference>
<dbReference type="EMBL" id="QMPY01000146">
    <property type="protein sequence ID" value="RLE06822.1"/>
    <property type="molecule type" value="Genomic_DNA"/>
</dbReference>
<dbReference type="Pfam" id="PF02445">
    <property type="entry name" value="NadA"/>
    <property type="match status" value="1"/>
</dbReference>
<proteinExistence type="predicted"/>
<evidence type="ECO:0000313" key="2">
    <source>
        <dbReference type="Proteomes" id="UP000277457"/>
    </source>
</evidence>
<dbReference type="GO" id="GO:0051539">
    <property type="term" value="F:4 iron, 4 sulfur cluster binding"/>
    <property type="evidence" value="ECO:0007669"/>
    <property type="project" value="InterPro"/>
</dbReference>
<name>A0A662D2F9_UNCAE</name>
<dbReference type="UniPathway" id="UPA00253">
    <property type="reaction ID" value="UER00327"/>
</dbReference>
<comment type="caution">
    <text evidence="1">The sequence shown here is derived from an EMBL/GenBank/DDBJ whole genome shotgun (WGS) entry which is preliminary data.</text>
</comment>
<dbReference type="InterPro" id="IPR036094">
    <property type="entry name" value="NadA_sf"/>
</dbReference>